<reference evidence="1 2" key="1">
    <citation type="journal article" date="2023" name="Microbiol. Resour. Announc.">
        <title>Complete Genome Sequence of Imperialibacter roseus strain P4T.</title>
        <authorList>
            <person name="Tizabi D.R."/>
            <person name="Bachvaroff T."/>
            <person name="Hill R.T."/>
        </authorList>
    </citation>
    <scope>NUCLEOTIDE SEQUENCE [LARGE SCALE GENOMIC DNA]</scope>
    <source>
        <strain evidence="1 2">P4T</strain>
    </source>
</reference>
<accession>A0ABZ0IMR5</accession>
<protein>
    <submittedName>
        <fullName evidence="1">Uncharacterized protein</fullName>
    </submittedName>
</protein>
<keyword evidence="2" id="KW-1185">Reference proteome</keyword>
<organism evidence="1 2">
    <name type="scientific">Imperialibacter roseus</name>
    <dbReference type="NCBI Taxonomy" id="1324217"/>
    <lineage>
        <taxon>Bacteria</taxon>
        <taxon>Pseudomonadati</taxon>
        <taxon>Bacteroidota</taxon>
        <taxon>Cytophagia</taxon>
        <taxon>Cytophagales</taxon>
        <taxon>Flammeovirgaceae</taxon>
        <taxon>Imperialibacter</taxon>
    </lineage>
</organism>
<dbReference type="EMBL" id="CP136051">
    <property type="protein sequence ID" value="WOK05615.1"/>
    <property type="molecule type" value="Genomic_DNA"/>
</dbReference>
<sequence length="170" mass="19375">MGFRVQTTKDFEIVIAGDGFQKSRILNKAILIQKCFKGYWHKVHGLKGSIKTLKLSAKGVFRYQLNGLTMTKSMWNGYNSSGWKNNNLEADGFDKRTQYGGQGPELGGSLVNMGISGIQTRFRAIVVHLDHKRGYRTQESVLKNIAIRKNTRDFGKRWAEFEIEKNDQLT</sequence>
<name>A0ABZ0IMR5_9BACT</name>
<evidence type="ECO:0000313" key="2">
    <source>
        <dbReference type="Proteomes" id="UP001302349"/>
    </source>
</evidence>
<evidence type="ECO:0000313" key="1">
    <source>
        <dbReference type="EMBL" id="WOK05615.1"/>
    </source>
</evidence>
<dbReference type="RefSeq" id="WP_317488373.1">
    <property type="nucleotide sequence ID" value="NZ_CP136051.1"/>
</dbReference>
<dbReference type="Proteomes" id="UP001302349">
    <property type="component" value="Chromosome"/>
</dbReference>
<proteinExistence type="predicted"/>
<gene>
    <name evidence="1" type="ORF">RT717_21295</name>
</gene>